<dbReference type="FunFam" id="1.10.3720.10:FF:000033">
    <property type="entry name" value="Polar amino acid ABC transporter permease"/>
    <property type="match status" value="1"/>
</dbReference>
<keyword evidence="6" id="KW-0029">Amino-acid transport</keyword>
<dbReference type="InterPro" id="IPR001638">
    <property type="entry name" value="Solute-binding_3/MltF_N"/>
</dbReference>
<organism evidence="12 13">
    <name type="scientific">Fundicoccus ignavus</name>
    <dbReference type="NCBI Taxonomy" id="2664442"/>
    <lineage>
        <taxon>Bacteria</taxon>
        <taxon>Bacillati</taxon>
        <taxon>Bacillota</taxon>
        <taxon>Bacilli</taxon>
        <taxon>Lactobacillales</taxon>
        <taxon>Aerococcaceae</taxon>
        <taxon>Fundicoccus</taxon>
    </lineage>
</organism>
<dbReference type="PROSITE" id="PS50928">
    <property type="entry name" value="ABC_TM1"/>
    <property type="match status" value="1"/>
</dbReference>
<dbReference type="EMBL" id="WJQT01000025">
    <property type="protein sequence ID" value="MRJ48293.1"/>
    <property type="molecule type" value="Genomic_DNA"/>
</dbReference>
<dbReference type="CDD" id="cd06261">
    <property type="entry name" value="TM_PBP2"/>
    <property type="match status" value="1"/>
</dbReference>
<dbReference type="SMART" id="SM00062">
    <property type="entry name" value="PBPb"/>
    <property type="match status" value="3"/>
</dbReference>
<evidence type="ECO:0000313" key="12">
    <source>
        <dbReference type="EMBL" id="MRJ48293.1"/>
    </source>
</evidence>
<keyword evidence="2 9" id="KW-0813">Transport</keyword>
<dbReference type="InterPro" id="IPR000515">
    <property type="entry name" value="MetI-like"/>
</dbReference>
<dbReference type="GO" id="GO:0015276">
    <property type="term" value="F:ligand-gated monoatomic ion channel activity"/>
    <property type="evidence" value="ECO:0007669"/>
    <property type="project" value="InterPro"/>
</dbReference>
<comment type="caution">
    <text evidence="12">The sequence shown here is derived from an EMBL/GenBank/DDBJ whole genome shotgun (WGS) entry which is preliminary data.</text>
</comment>
<name>A0A844CBQ3_9LACT</name>
<keyword evidence="4 9" id="KW-0812">Transmembrane</keyword>
<evidence type="ECO:0000256" key="9">
    <source>
        <dbReference type="RuleBase" id="RU363032"/>
    </source>
</evidence>
<proteinExistence type="inferred from homology"/>
<feature type="chain" id="PRO_5039216598" evidence="10">
    <location>
        <begin position="29"/>
        <end position="972"/>
    </location>
</feature>
<evidence type="ECO:0000256" key="5">
    <source>
        <dbReference type="ARBA" id="ARBA00022729"/>
    </source>
</evidence>
<dbReference type="InterPro" id="IPR010065">
    <property type="entry name" value="AA_ABC_transptr_permease_3TM"/>
</dbReference>
<dbReference type="NCBIfam" id="TIGR01726">
    <property type="entry name" value="HEQRo_perm_3TM"/>
    <property type="match status" value="1"/>
</dbReference>
<evidence type="ECO:0000256" key="7">
    <source>
        <dbReference type="ARBA" id="ARBA00022989"/>
    </source>
</evidence>
<evidence type="ECO:0000256" key="4">
    <source>
        <dbReference type="ARBA" id="ARBA00022692"/>
    </source>
</evidence>
<dbReference type="Pfam" id="PF00528">
    <property type="entry name" value="BPD_transp_1"/>
    <property type="match status" value="1"/>
</dbReference>
<keyword evidence="8 9" id="KW-0472">Membrane</keyword>
<evidence type="ECO:0000313" key="13">
    <source>
        <dbReference type="Proteomes" id="UP000440066"/>
    </source>
</evidence>
<dbReference type="PANTHER" id="PTHR35936">
    <property type="entry name" value="MEMBRANE-BOUND LYTIC MUREIN TRANSGLYCOSYLASE F"/>
    <property type="match status" value="1"/>
</dbReference>
<feature type="transmembrane region" description="Helical" evidence="9">
    <location>
        <begin position="944"/>
        <end position="962"/>
    </location>
</feature>
<protein>
    <submittedName>
        <fullName evidence="12">ABC transporter permease subunit</fullName>
    </submittedName>
</protein>
<evidence type="ECO:0000256" key="1">
    <source>
        <dbReference type="ARBA" id="ARBA00004651"/>
    </source>
</evidence>
<dbReference type="GO" id="GO:0043190">
    <property type="term" value="C:ATP-binding cassette (ABC) transporter complex"/>
    <property type="evidence" value="ECO:0007669"/>
    <property type="project" value="InterPro"/>
</dbReference>
<comment type="similarity">
    <text evidence="9">Belongs to the binding-protein-dependent transport system permease family.</text>
</comment>
<feature type="transmembrane region" description="Helical" evidence="9">
    <location>
        <begin position="812"/>
        <end position="835"/>
    </location>
</feature>
<evidence type="ECO:0000256" key="10">
    <source>
        <dbReference type="SAM" id="SignalP"/>
    </source>
</evidence>
<evidence type="ECO:0000259" key="11">
    <source>
        <dbReference type="PROSITE" id="PS50928"/>
    </source>
</evidence>
<dbReference type="AlphaFoldDB" id="A0A844CBQ3"/>
<dbReference type="SUPFAM" id="SSF53850">
    <property type="entry name" value="Periplasmic binding protein-like II"/>
    <property type="match status" value="3"/>
</dbReference>
<keyword evidence="7 9" id="KW-1133">Transmembrane helix</keyword>
<dbReference type="GO" id="GO:0006865">
    <property type="term" value="P:amino acid transport"/>
    <property type="evidence" value="ECO:0007669"/>
    <property type="project" value="UniProtKB-KW"/>
</dbReference>
<keyword evidence="5 10" id="KW-0732">Signal</keyword>
<dbReference type="SMART" id="SM00079">
    <property type="entry name" value="PBPe"/>
    <property type="match status" value="1"/>
</dbReference>
<sequence>MRWIMKKAKLLAFVMACLSMLGVLTITANHSVQTVDAQTKEKYIIATDTTFAPFEFVNEAGDMVGIDMDLLAAIAEDQGFEYEVKALGFNAAVQALESKQVDGVIAGMSITPERQEAFDFSEAYYNSSLSFAVKTDSEIQTLSDLDGKRVAVKTGTQGAELADSLKDEYGFTVVTFEDSVNMYQDVIVGNSDAAVEDFPVMAYAINDGKLALRQLEETFDIGSYGFATSPGENPELVAAFNEGLANIQASGKYDEILATYLGEAVETSSDEADTALEHTKKYVIATDTTFAPFEFVNEDGDMVGIDMDLLAAIAEDQGFEYEVKALGFNAAVQALESKQVDGVIAGMSITPERQEAFDFSEAYYNSSLSFAVKTDSEIQTLSDLEGKRVAVKTGTQGAELADSLKDEYGFTVVTFEDSVNMYQDVIVGNSDAAVEDFPVMAYAINDGNLDLRQLAETFDIGSYGFATSPGANPALVAAFNQGLANIQASGEYDEILATYLGDAAVTQTETEDVAIEHTKKYIIATDQTYAPFEFVDDEGNLVGIDMDLMAAIAENQGFEYDMKVLGFNAAVQALESGQADGVIAGMSITEARQESFDFSEPYFDSELSFAVKPDSEIQTLEDLDGLRVAVKTGTQGADLAERLKDEYNFEIAIFEDSANVIEDVLAGNSAALIEDFPVMAYTIKEGDVDLRLLDETFSVGSYGFAVLKDQNQDLLTAFNQGLANLQASGEYDEIISLYTATEDAVESTESEAETTSSRSTFIGQITSNWRPLMDGLWTTVWVTLVSIVIAMILGIALGIMSAGQNSILKFIALLYVDIMRGIPLLVLSFFIYFGIPQLTGLTFPATLAGIVTLSLNAAAYISEIVRGGIKAVPIGQSEASRSLGLPYNKTLRHIVLPQAFKIMVPSFINQFVITLKDTSILSVIGLVELTQTGKIIIARTYQSGSMWLIVGLMYIIIITALTKLSKRLEKEK</sequence>
<dbReference type="Proteomes" id="UP000440066">
    <property type="component" value="Unassembled WGS sequence"/>
</dbReference>
<dbReference type="PANTHER" id="PTHR35936:SF38">
    <property type="entry name" value="GLUTAMINE-BINDING PERIPLASMIC PROTEIN"/>
    <property type="match status" value="1"/>
</dbReference>
<dbReference type="InterPro" id="IPR035906">
    <property type="entry name" value="MetI-like_sf"/>
</dbReference>
<comment type="subcellular location">
    <subcellularLocation>
        <location evidence="1 9">Cell membrane</location>
        <topology evidence="1 9">Multi-pass membrane protein</topology>
    </subcellularLocation>
</comment>
<feature type="domain" description="ABC transmembrane type-1" evidence="11">
    <location>
        <begin position="776"/>
        <end position="965"/>
    </location>
</feature>
<dbReference type="SUPFAM" id="SSF161098">
    <property type="entry name" value="MetI-like"/>
    <property type="match status" value="1"/>
</dbReference>
<dbReference type="Gene3D" id="3.40.190.10">
    <property type="entry name" value="Periplasmic binding protein-like II"/>
    <property type="match status" value="6"/>
</dbReference>
<dbReference type="InterPro" id="IPR001320">
    <property type="entry name" value="Iontro_rcpt_C"/>
</dbReference>
<feature type="signal peptide" evidence="10">
    <location>
        <begin position="1"/>
        <end position="28"/>
    </location>
</feature>
<keyword evidence="3" id="KW-1003">Cell membrane</keyword>
<evidence type="ECO:0000256" key="3">
    <source>
        <dbReference type="ARBA" id="ARBA00022475"/>
    </source>
</evidence>
<dbReference type="Gene3D" id="1.10.3720.10">
    <property type="entry name" value="MetI-like"/>
    <property type="match status" value="1"/>
</dbReference>
<feature type="transmembrane region" description="Helical" evidence="9">
    <location>
        <begin position="841"/>
        <end position="861"/>
    </location>
</feature>
<evidence type="ECO:0000256" key="6">
    <source>
        <dbReference type="ARBA" id="ARBA00022970"/>
    </source>
</evidence>
<evidence type="ECO:0000256" key="2">
    <source>
        <dbReference type="ARBA" id="ARBA00022448"/>
    </source>
</evidence>
<dbReference type="Pfam" id="PF00497">
    <property type="entry name" value="SBP_bac_3"/>
    <property type="match status" value="3"/>
</dbReference>
<feature type="transmembrane region" description="Helical" evidence="9">
    <location>
        <begin position="776"/>
        <end position="800"/>
    </location>
</feature>
<reference evidence="12 13" key="1">
    <citation type="submission" date="2019-11" db="EMBL/GenBank/DDBJ databases">
        <title>Characterisation of Fundicoccus ignavus gen. nov. sp. nov., a novel genus of the family Aerococcaceae from bulk tank milk.</title>
        <authorList>
            <person name="Siebert A."/>
            <person name="Huptas C."/>
            <person name="Wenning M."/>
            <person name="Scherer S."/>
            <person name="Doll E.V."/>
        </authorList>
    </citation>
    <scope>NUCLEOTIDE SEQUENCE [LARGE SCALE GENOMIC DNA]</scope>
    <source>
        <strain evidence="12 13">DSM 109652</strain>
    </source>
</reference>
<accession>A0A844CBQ3</accession>
<evidence type="ECO:0000256" key="8">
    <source>
        <dbReference type="ARBA" id="ARBA00023136"/>
    </source>
</evidence>
<gene>
    <name evidence="12" type="ORF">GF867_12105</name>
</gene>